<dbReference type="RefSeq" id="WP_142664312.1">
    <property type="nucleotide sequence ID" value="NZ_FXTK01000018.1"/>
</dbReference>
<evidence type="ECO:0008006" key="3">
    <source>
        <dbReference type="Google" id="ProtNLM"/>
    </source>
</evidence>
<keyword evidence="2" id="KW-1185">Reference proteome</keyword>
<dbReference type="Gene3D" id="1.10.3700.10">
    <property type="entry name" value="AGR C 984p-like"/>
    <property type="match status" value="1"/>
</dbReference>
<evidence type="ECO:0000313" key="1">
    <source>
        <dbReference type="EMBL" id="SMO92008.1"/>
    </source>
</evidence>
<reference evidence="1 2" key="1">
    <citation type="submission" date="2017-05" db="EMBL/GenBank/DDBJ databases">
        <authorList>
            <person name="Varghese N."/>
            <person name="Submissions S."/>
        </authorList>
    </citation>
    <scope>NUCLEOTIDE SEQUENCE [LARGE SCALE GENOMIC DNA]</scope>
    <source>
        <strain evidence="1 2">DSM 100094</strain>
    </source>
</reference>
<dbReference type="InterPro" id="IPR010626">
    <property type="entry name" value="DUF1217"/>
</dbReference>
<evidence type="ECO:0000313" key="2">
    <source>
        <dbReference type="Proteomes" id="UP000319014"/>
    </source>
</evidence>
<gene>
    <name evidence="1" type="ORF">SAMN06265221_11874</name>
</gene>
<dbReference type="EMBL" id="FXTK01000018">
    <property type="protein sequence ID" value="SMO92008.1"/>
    <property type="molecule type" value="Genomic_DNA"/>
</dbReference>
<name>A0A521F731_9RHOB</name>
<organism evidence="1 2">
    <name type="scientific">Paracoccus laeviglucosivorans</name>
    <dbReference type="NCBI Taxonomy" id="1197861"/>
    <lineage>
        <taxon>Bacteria</taxon>
        <taxon>Pseudomonadati</taxon>
        <taxon>Pseudomonadota</taxon>
        <taxon>Alphaproteobacteria</taxon>
        <taxon>Rhodobacterales</taxon>
        <taxon>Paracoccaceae</taxon>
        <taxon>Paracoccus</taxon>
    </lineage>
</organism>
<dbReference type="SUPFAM" id="SSF158837">
    <property type="entry name" value="AGR C 984p-like"/>
    <property type="match status" value="1"/>
</dbReference>
<dbReference type="AlphaFoldDB" id="A0A521F731"/>
<accession>A0A521F731</accession>
<protein>
    <recommendedName>
        <fullName evidence="3">Flagellar protein</fullName>
    </recommendedName>
</protein>
<dbReference type="Proteomes" id="UP000319014">
    <property type="component" value="Unassembled WGS sequence"/>
</dbReference>
<dbReference type="OrthoDB" id="7824597at2"/>
<sequence length="264" mass="29641">MSYLVQAGSGGYLGWKFLERTADTQRITFEKGAQIQRSRDYFSEKMPNVKQADELVSDYRLLQVALRAFGLDGDINNRLFIRKILESDPNDETSLVNKLSDKRYLSLNKAFGLSEAGTADPNKAPDVNEILDLYVTRSFEKNIGERYQEIELGLNARRELPILAASTSSENTKWYQILGSKPLRKVFEGAFGMSASFGQLPIDRQVEEMKTRLERMTGSADISQFTAPEMAEALLKNYLLRSQISSISISSPYAAALTILRGGR</sequence>
<dbReference type="Pfam" id="PF06748">
    <property type="entry name" value="DUF1217"/>
    <property type="match status" value="1"/>
</dbReference>
<proteinExistence type="predicted"/>
<dbReference type="InterPro" id="IPR023157">
    <property type="entry name" value="AGR-C-984p-like_sf"/>
</dbReference>